<accession>A0ABN2Y5Y5</accession>
<dbReference type="EMBL" id="BAAAQQ010000007">
    <property type="protein sequence ID" value="GAA2121826.1"/>
    <property type="molecule type" value="Genomic_DNA"/>
</dbReference>
<dbReference type="Proteomes" id="UP001500575">
    <property type="component" value="Unassembled WGS sequence"/>
</dbReference>
<name>A0ABN2Y5Y5_9ACTN</name>
<protein>
    <submittedName>
        <fullName evidence="2">Uncharacterized protein</fullName>
    </submittedName>
</protein>
<evidence type="ECO:0000256" key="1">
    <source>
        <dbReference type="SAM" id="MobiDB-lite"/>
    </source>
</evidence>
<evidence type="ECO:0000313" key="3">
    <source>
        <dbReference type="Proteomes" id="UP001500575"/>
    </source>
</evidence>
<feature type="region of interest" description="Disordered" evidence="1">
    <location>
        <begin position="63"/>
        <end position="87"/>
    </location>
</feature>
<reference evidence="2 3" key="1">
    <citation type="journal article" date="2019" name="Int. J. Syst. Evol. Microbiol.">
        <title>The Global Catalogue of Microorganisms (GCM) 10K type strain sequencing project: providing services to taxonomists for standard genome sequencing and annotation.</title>
        <authorList>
            <consortium name="The Broad Institute Genomics Platform"/>
            <consortium name="The Broad Institute Genome Sequencing Center for Infectious Disease"/>
            <person name="Wu L."/>
            <person name="Ma J."/>
        </authorList>
    </citation>
    <scope>NUCLEOTIDE SEQUENCE [LARGE SCALE GENOMIC DNA]</scope>
    <source>
        <strain evidence="2 3">JCM 16021</strain>
    </source>
</reference>
<evidence type="ECO:0000313" key="2">
    <source>
        <dbReference type="EMBL" id="GAA2121826.1"/>
    </source>
</evidence>
<sequence length="87" mass="9057">MVRAGWVRQSGVMAPTRVEVERAYVVVACVDTLLAAGLGPRRARWLTKPALVPLLAAGLVAEPSSPGPTGAGRRSCPGPSCSWCRTG</sequence>
<proteinExistence type="predicted"/>
<gene>
    <name evidence="2" type="ORF">GCM10009843_16420</name>
</gene>
<keyword evidence="3" id="KW-1185">Reference proteome</keyword>
<organism evidence="2 3">
    <name type="scientific">Nocardioides bigeumensis</name>
    <dbReference type="NCBI Taxonomy" id="433657"/>
    <lineage>
        <taxon>Bacteria</taxon>
        <taxon>Bacillati</taxon>
        <taxon>Actinomycetota</taxon>
        <taxon>Actinomycetes</taxon>
        <taxon>Propionibacteriales</taxon>
        <taxon>Nocardioidaceae</taxon>
        <taxon>Nocardioides</taxon>
    </lineage>
</organism>
<comment type="caution">
    <text evidence="2">The sequence shown here is derived from an EMBL/GenBank/DDBJ whole genome shotgun (WGS) entry which is preliminary data.</text>
</comment>